<evidence type="ECO:0000313" key="2">
    <source>
        <dbReference type="EMBL" id="RJL24713.1"/>
    </source>
</evidence>
<dbReference type="Gene3D" id="3.40.50.150">
    <property type="entry name" value="Vaccinia Virus protein VP39"/>
    <property type="match status" value="1"/>
</dbReference>
<keyword evidence="2" id="KW-0489">Methyltransferase</keyword>
<dbReference type="Pfam" id="PF04672">
    <property type="entry name" value="Methyltransf_19"/>
    <property type="match status" value="1"/>
</dbReference>
<name>A0A3A4AGB7_9ACTN</name>
<dbReference type="OrthoDB" id="5175904at2"/>
<evidence type="ECO:0000313" key="3">
    <source>
        <dbReference type="Proteomes" id="UP000265768"/>
    </source>
</evidence>
<dbReference type="Proteomes" id="UP000265768">
    <property type="component" value="Unassembled WGS sequence"/>
</dbReference>
<keyword evidence="2" id="KW-0808">Transferase</keyword>
<comment type="caution">
    <text evidence="2">The sequence shown here is derived from an EMBL/GenBank/DDBJ whole genome shotgun (WGS) entry which is preliminary data.</text>
</comment>
<organism evidence="2 3">
    <name type="scientific">Bailinhaonella thermotolerans</name>
    <dbReference type="NCBI Taxonomy" id="1070861"/>
    <lineage>
        <taxon>Bacteria</taxon>
        <taxon>Bacillati</taxon>
        <taxon>Actinomycetota</taxon>
        <taxon>Actinomycetes</taxon>
        <taxon>Streptosporangiales</taxon>
        <taxon>Streptosporangiaceae</taxon>
        <taxon>Bailinhaonella</taxon>
    </lineage>
</organism>
<reference evidence="2 3" key="1">
    <citation type="submission" date="2018-09" db="EMBL/GenBank/DDBJ databases">
        <title>YIM 75507 draft genome.</title>
        <authorList>
            <person name="Tang S."/>
            <person name="Feng Y."/>
        </authorList>
    </citation>
    <scope>NUCLEOTIDE SEQUENCE [LARGE SCALE GENOMIC DNA]</scope>
    <source>
        <strain evidence="2 3">YIM 75507</strain>
    </source>
</reference>
<dbReference type="InterPro" id="IPR006764">
    <property type="entry name" value="SAM_dep_MeTrfase_SAV2177_type"/>
</dbReference>
<dbReference type="RefSeq" id="WP_119929630.1">
    <property type="nucleotide sequence ID" value="NZ_QZEY01000014.1"/>
</dbReference>
<proteinExistence type="predicted"/>
<dbReference type="SUPFAM" id="SSF53335">
    <property type="entry name" value="S-adenosyl-L-methionine-dependent methyltransferases"/>
    <property type="match status" value="1"/>
</dbReference>
<gene>
    <name evidence="2" type="ORF">D5H75_28355</name>
</gene>
<dbReference type="GO" id="GO:0008168">
    <property type="term" value="F:methyltransferase activity"/>
    <property type="evidence" value="ECO:0007669"/>
    <property type="project" value="UniProtKB-KW"/>
</dbReference>
<keyword evidence="3" id="KW-1185">Reference proteome</keyword>
<sequence>MAAEEFPPAGVDATVPNVARVYDCFLGGKDNFAVDRAVVEASLRIDPDTAKNALANRAFLGRAVRHMAGLGIRQFFDIGSGLPTQNNVHQIAQAVIPDARVVYVDNDPTAAAHGHALLENAETVAFVHGDIRDLDALLDHPKVRRGLDFGEPVGLLLFGILHHLNDDEGPGEIAARLRDVLAPGSHLAISHFHNPGEADPAGAEAARTAEAFFAERFQTGRFRTTGEIRAYFGDFELLDPGLVPLNDWRPDGTEPDLPPRNRPLFAAGVARKPAPSPA</sequence>
<dbReference type="GO" id="GO:0032259">
    <property type="term" value="P:methylation"/>
    <property type="evidence" value="ECO:0007669"/>
    <property type="project" value="UniProtKB-KW"/>
</dbReference>
<accession>A0A3A4AGB7</accession>
<dbReference type="InterPro" id="IPR029063">
    <property type="entry name" value="SAM-dependent_MTases_sf"/>
</dbReference>
<dbReference type="AlphaFoldDB" id="A0A3A4AGB7"/>
<evidence type="ECO:0000256" key="1">
    <source>
        <dbReference type="SAM" id="MobiDB-lite"/>
    </source>
</evidence>
<dbReference type="EMBL" id="QZEY01000014">
    <property type="protein sequence ID" value="RJL24713.1"/>
    <property type="molecule type" value="Genomic_DNA"/>
</dbReference>
<dbReference type="PIRSF" id="PIRSF017393">
    <property type="entry name" value="MTase_SAV2177"/>
    <property type="match status" value="1"/>
</dbReference>
<feature type="region of interest" description="Disordered" evidence="1">
    <location>
        <begin position="246"/>
        <end position="278"/>
    </location>
</feature>
<protein>
    <submittedName>
        <fullName evidence="2">SAM-dependent methyltransferase</fullName>
    </submittedName>
</protein>